<proteinExistence type="predicted"/>
<name>A0A8S9FCG2_BRACR</name>
<dbReference type="AlphaFoldDB" id="A0A8S9FCG2"/>
<dbReference type="EMBL" id="QGKY02002305">
    <property type="protein sequence ID" value="KAF2531135.1"/>
    <property type="molecule type" value="Genomic_DNA"/>
</dbReference>
<feature type="domain" description="Reverse transcriptase zinc-binding" evidence="1">
    <location>
        <begin position="102"/>
        <end position="186"/>
    </location>
</feature>
<gene>
    <name evidence="2" type="ORF">F2Q70_00029466</name>
</gene>
<dbReference type="Pfam" id="PF13966">
    <property type="entry name" value="zf-RVT"/>
    <property type="match status" value="1"/>
</dbReference>
<evidence type="ECO:0000259" key="1">
    <source>
        <dbReference type="Pfam" id="PF13966"/>
    </source>
</evidence>
<dbReference type="InterPro" id="IPR026960">
    <property type="entry name" value="RVT-Znf"/>
</dbReference>
<organism evidence="2">
    <name type="scientific">Brassica cretica</name>
    <name type="common">Mustard</name>
    <dbReference type="NCBI Taxonomy" id="69181"/>
    <lineage>
        <taxon>Eukaryota</taxon>
        <taxon>Viridiplantae</taxon>
        <taxon>Streptophyta</taxon>
        <taxon>Embryophyta</taxon>
        <taxon>Tracheophyta</taxon>
        <taxon>Spermatophyta</taxon>
        <taxon>Magnoliopsida</taxon>
        <taxon>eudicotyledons</taxon>
        <taxon>Gunneridae</taxon>
        <taxon>Pentapetalae</taxon>
        <taxon>rosids</taxon>
        <taxon>malvids</taxon>
        <taxon>Brassicales</taxon>
        <taxon>Brassicaceae</taxon>
        <taxon>Brassiceae</taxon>
        <taxon>Brassica</taxon>
    </lineage>
</organism>
<reference evidence="2" key="1">
    <citation type="submission" date="2019-12" db="EMBL/GenBank/DDBJ databases">
        <title>Genome sequencing and annotation of Brassica cretica.</title>
        <authorList>
            <person name="Studholme D.J."/>
            <person name="Sarris P.F."/>
        </authorList>
    </citation>
    <scope>NUCLEOTIDE SEQUENCE</scope>
    <source>
        <strain evidence="2">PFS-102/07</strain>
        <tissue evidence="2">Leaf</tissue>
    </source>
</reference>
<sequence>MAEQFINCTIRNGKAASFWFDSWTPFGQLIKFLGSSGPRNLNLALQAKVSDAANAAGWRLPSPRSENALKLHIHLTTRQLPLPHLEEDSYHWIVDSIDCSGFSSLQTWEFLRPRSRKKRWTSSVWYKGAVPRHAFNMWLATQNRLPTKVRLAAWGLNVQQTCGFCNQFLETREHLFLVCDYSASLWSRIFARLQPHHQLFLTWGELLSWTRQASAPAPAPPTLWILVTQVTIYNIWRQRNSALHLNGFTNTEVTFKTIDREVRNTISARRHKKTFSSLMSLWIR</sequence>
<accession>A0A8S9FCG2</accession>
<protein>
    <recommendedName>
        <fullName evidence="1">Reverse transcriptase zinc-binding domain-containing protein</fullName>
    </recommendedName>
</protein>
<comment type="caution">
    <text evidence="2">The sequence shown here is derived from an EMBL/GenBank/DDBJ whole genome shotgun (WGS) entry which is preliminary data.</text>
</comment>
<evidence type="ECO:0000313" key="2">
    <source>
        <dbReference type="EMBL" id="KAF2531135.1"/>
    </source>
</evidence>